<dbReference type="Gene3D" id="1.10.3210.10">
    <property type="entry name" value="Hypothetical protein af1432"/>
    <property type="match status" value="1"/>
</dbReference>
<dbReference type="InterPro" id="IPR052020">
    <property type="entry name" value="Cyclic_di-GMP/3'3'-cGAMP_PDE"/>
</dbReference>
<dbReference type="SUPFAM" id="SSF52172">
    <property type="entry name" value="CheY-like"/>
    <property type="match status" value="1"/>
</dbReference>
<keyword evidence="1" id="KW-0597">Phosphoprotein</keyword>
<name>A0A1M6F9N8_9FIRM</name>
<dbReference type="InterPro" id="IPR037522">
    <property type="entry name" value="HD_GYP_dom"/>
</dbReference>
<dbReference type="PROSITE" id="PS51832">
    <property type="entry name" value="HD_GYP"/>
    <property type="match status" value="1"/>
</dbReference>
<dbReference type="PANTHER" id="PTHR45228:SF4">
    <property type="entry name" value="LIPOPROTEIN"/>
    <property type="match status" value="1"/>
</dbReference>
<dbReference type="OrthoDB" id="9804747at2"/>
<accession>A0A1M6F9N8</accession>
<dbReference type="CDD" id="cd00077">
    <property type="entry name" value="HDc"/>
    <property type="match status" value="1"/>
</dbReference>
<evidence type="ECO:0000256" key="1">
    <source>
        <dbReference type="PROSITE-ProRule" id="PRU00169"/>
    </source>
</evidence>
<dbReference type="Pfam" id="PF00072">
    <property type="entry name" value="Response_reg"/>
    <property type="match status" value="1"/>
</dbReference>
<dbReference type="Gene3D" id="3.40.50.2300">
    <property type="match status" value="1"/>
</dbReference>
<proteinExistence type="predicted"/>
<dbReference type="Pfam" id="PF13487">
    <property type="entry name" value="HD_5"/>
    <property type="match status" value="1"/>
</dbReference>
<dbReference type="InterPro" id="IPR003607">
    <property type="entry name" value="HD/PDEase_dom"/>
</dbReference>
<dbReference type="Proteomes" id="UP000191240">
    <property type="component" value="Unassembled WGS sequence"/>
</dbReference>
<feature type="domain" description="HD-GYP" evidence="3">
    <location>
        <begin position="289"/>
        <end position="482"/>
    </location>
</feature>
<dbReference type="InterPro" id="IPR008207">
    <property type="entry name" value="Sig_transdc_His_kin_Hpt_dom"/>
</dbReference>
<dbReference type="InterPro" id="IPR001789">
    <property type="entry name" value="Sig_transdc_resp-reg_receiver"/>
</dbReference>
<evidence type="ECO:0000259" key="2">
    <source>
        <dbReference type="PROSITE" id="PS50110"/>
    </source>
</evidence>
<dbReference type="InterPro" id="IPR011006">
    <property type="entry name" value="CheY-like_superfamily"/>
</dbReference>
<dbReference type="RefSeq" id="WP_052212082.1">
    <property type="nucleotide sequence ID" value="NZ_FQYW01000019.1"/>
</dbReference>
<sequence>MKHDVGQFDGENTDDASEIIERLTFLNTKDGLQQCMDDKDFYLDIVSTFVEDNVLDDMQTCYLGNDWGGYRVKVHALKSSSAYIGAEELRAKAKRMEDAAKQEDVEYINMNHHHLVAMYEDLLRNITAVLPKRINLEASSQIKQFTIFVVDDSRLNRQVVVEVLSNTYNIEEAASGQEFFQQLEEGILPDLVLLDVHMPRENGHDIIGKLKADERYVHIPVVFMTHDNDLSTELQGFKEGAVDFITKPLNPALLMARINRILDLYYLQSKLQEEIQIRTQAILDKTQQMTIMFDEIIQALANTIDAKDKYTKGHSDRVSKYSVMIGKQLGYTEMQLLRLKYAALLHDIGKIGIPDGIINKTAPLTDEEFETVKTHPVIGGDILKTITSVKDIYDGAMYHHEHYDGSGYPEGLYGKGIPEIARIINVADSYDAMTSRRSYRGMLTQEEVRSELEKGLGSQFDPIIGSIMLQIIDDDFGFTLHE</sequence>
<dbReference type="GO" id="GO:0000160">
    <property type="term" value="P:phosphorelay signal transduction system"/>
    <property type="evidence" value="ECO:0007669"/>
    <property type="project" value="InterPro"/>
</dbReference>
<organism evidence="4 5">
    <name type="scientific">Anaerovibrio lipolyticus DSM 3074</name>
    <dbReference type="NCBI Taxonomy" id="1120997"/>
    <lineage>
        <taxon>Bacteria</taxon>
        <taxon>Bacillati</taxon>
        <taxon>Bacillota</taxon>
        <taxon>Negativicutes</taxon>
        <taxon>Selenomonadales</taxon>
        <taxon>Selenomonadaceae</taxon>
        <taxon>Anaerovibrio</taxon>
    </lineage>
</organism>
<dbReference type="SUPFAM" id="SSF109604">
    <property type="entry name" value="HD-domain/PDEase-like"/>
    <property type="match status" value="1"/>
</dbReference>
<dbReference type="AlphaFoldDB" id="A0A1M6F9N8"/>
<protein>
    <submittedName>
        <fullName evidence="4">Hpt domain-containing protein</fullName>
    </submittedName>
</protein>
<dbReference type="Gene3D" id="1.20.120.160">
    <property type="entry name" value="HPT domain"/>
    <property type="match status" value="1"/>
</dbReference>
<dbReference type="Pfam" id="PF01627">
    <property type="entry name" value="Hpt"/>
    <property type="match status" value="1"/>
</dbReference>
<dbReference type="SMART" id="SM00448">
    <property type="entry name" value="REC"/>
    <property type="match status" value="1"/>
</dbReference>
<gene>
    <name evidence="4" type="ORF">SAMN02745671_02186</name>
</gene>
<dbReference type="EMBL" id="FQYW01000019">
    <property type="protein sequence ID" value="SHI94448.1"/>
    <property type="molecule type" value="Genomic_DNA"/>
</dbReference>
<dbReference type="SMART" id="SM00471">
    <property type="entry name" value="HDc"/>
    <property type="match status" value="1"/>
</dbReference>
<feature type="modified residue" description="4-aspartylphosphate" evidence="1">
    <location>
        <position position="195"/>
    </location>
</feature>
<dbReference type="SUPFAM" id="SSF47226">
    <property type="entry name" value="Histidine-containing phosphotransfer domain, HPT domain"/>
    <property type="match status" value="1"/>
</dbReference>
<dbReference type="PANTHER" id="PTHR45228">
    <property type="entry name" value="CYCLIC DI-GMP PHOSPHODIESTERASE TM_0186-RELATED"/>
    <property type="match status" value="1"/>
</dbReference>
<evidence type="ECO:0000313" key="5">
    <source>
        <dbReference type="Proteomes" id="UP000191240"/>
    </source>
</evidence>
<feature type="domain" description="Response regulatory" evidence="2">
    <location>
        <begin position="146"/>
        <end position="262"/>
    </location>
</feature>
<reference evidence="4 5" key="1">
    <citation type="submission" date="2016-11" db="EMBL/GenBank/DDBJ databases">
        <authorList>
            <person name="Jaros S."/>
            <person name="Januszkiewicz K."/>
            <person name="Wedrychowicz H."/>
        </authorList>
    </citation>
    <scope>NUCLEOTIDE SEQUENCE [LARGE SCALE GENOMIC DNA]</scope>
    <source>
        <strain evidence="4 5">DSM 3074</strain>
    </source>
</reference>
<dbReference type="PROSITE" id="PS50110">
    <property type="entry name" value="RESPONSE_REGULATORY"/>
    <property type="match status" value="1"/>
</dbReference>
<dbReference type="InterPro" id="IPR036641">
    <property type="entry name" value="HPT_dom_sf"/>
</dbReference>
<evidence type="ECO:0000259" key="3">
    <source>
        <dbReference type="PROSITE" id="PS51832"/>
    </source>
</evidence>
<evidence type="ECO:0000313" key="4">
    <source>
        <dbReference type="EMBL" id="SHI94448.1"/>
    </source>
</evidence>